<comment type="caution">
    <text evidence="5">The sequence shown here is derived from an EMBL/GenBank/DDBJ whole genome shotgun (WGS) entry which is preliminary data.</text>
</comment>
<dbReference type="EC" id="2.4.-.-" evidence="5"/>
<keyword evidence="1 5" id="KW-0328">Glycosyltransferase</keyword>
<dbReference type="CDD" id="cd03801">
    <property type="entry name" value="GT4_PimA-like"/>
    <property type="match status" value="1"/>
</dbReference>
<evidence type="ECO:0000313" key="6">
    <source>
        <dbReference type="Proteomes" id="UP001230986"/>
    </source>
</evidence>
<dbReference type="EMBL" id="JASVEJ010000023">
    <property type="protein sequence ID" value="MDL5057059.1"/>
    <property type="molecule type" value="Genomic_DNA"/>
</dbReference>
<keyword evidence="6" id="KW-1185">Reference proteome</keyword>
<feature type="domain" description="Glycosyl transferase family 1" evidence="3">
    <location>
        <begin position="239"/>
        <end position="418"/>
    </location>
</feature>
<dbReference type="Gene3D" id="3.40.50.2000">
    <property type="entry name" value="Glycogen Phosphorylase B"/>
    <property type="match status" value="2"/>
</dbReference>
<dbReference type="Pfam" id="PF13439">
    <property type="entry name" value="Glyco_transf_4"/>
    <property type="match status" value="1"/>
</dbReference>
<dbReference type="SUPFAM" id="SSF53756">
    <property type="entry name" value="UDP-Glycosyltransferase/glycogen phosphorylase"/>
    <property type="match status" value="1"/>
</dbReference>
<keyword evidence="2 5" id="KW-0808">Transferase</keyword>
<dbReference type="InterPro" id="IPR001296">
    <property type="entry name" value="Glyco_trans_1"/>
</dbReference>
<feature type="domain" description="Glycosyltransferase subfamily 4-like N-terminal" evidence="4">
    <location>
        <begin position="88"/>
        <end position="222"/>
    </location>
</feature>
<dbReference type="Pfam" id="PF00534">
    <property type="entry name" value="Glycos_transf_1"/>
    <property type="match status" value="1"/>
</dbReference>
<evidence type="ECO:0000313" key="5">
    <source>
        <dbReference type="EMBL" id="MDL5057059.1"/>
    </source>
</evidence>
<accession>A0ABT7LZ33</accession>
<protein>
    <submittedName>
        <fullName evidence="5">Glycosyltransferase family 4 protein</fullName>
        <ecNumber evidence="5">2.4.-.-</ecNumber>
    </submittedName>
</protein>
<dbReference type="RefSeq" id="WP_286004381.1">
    <property type="nucleotide sequence ID" value="NZ_JASVEJ010000023.1"/>
</dbReference>
<dbReference type="Proteomes" id="UP001230986">
    <property type="component" value="Unassembled WGS sequence"/>
</dbReference>
<dbReference type="GO" id="GO:0016757">
    <property type="term" value="F:glycosyltransferase activity"/>
    <property type="evidence" value="ECO:0007669"/>
    <property type="project" value="UniProtKB-KW"/>
</dbReference>
<evidence type="ECO:0000256" key="2">
    <source>
        <dbReference type="ARBA" id="ARBA00022679"/>
    </source>
</evidence>
<dbReference type="PANTHER" id="PTHR12526:SF510">
    <property type="entry name" value="D-INOSITOL 3-PHOSPHATE GLYCOSYLTRANSFERASE"/>
    <property type="match status" value="1"/>
</dbReference>
<sequence length="468" mass="51476">MSYRRLAGTKERLGSIPDDDNSPMLCFSLFSDAQLNARNSARGSIRVLYYIAYYQRMAGANRSLFELIAHLPKTVTPLVVLAGEGRAAEAYRNAGIEVVVLPPGRSLNQFGKAMLSWSLPRQLWVGVSELLPYTFQCLSLIQDWQPDIIHVNGARGALTIGLAARLADCPVVGHLRGEMPFAGIAQTIFETVSDRIITVCWAIQSCLSAAARTKAVTVYNGIQEVAVRGKPSPWLAALKAEGQLMVGCFASVVPFKGHHHLLDAVAELNRRGWRDRVMFICVGDIESEYQEYANGLMQRQQELGIDNVTFTGWQSDPFPFYQLADIEVLPSVSREWFNSGDRAIEIRGNEGFPRTHLEAMALGLPVVGTAIAGVREQIEEGVTGFVVPPADAVALADALERLLSDPQLRQDLGKAGRDRVKRLFSTDAYVSGVMQVYEALLSERPDRASFEQPTVPAYPPAESKLKVL</sequence>
<name>A0ABT7LZ33_9CYAN</name>
<reference evidence="5 6" key="1">
    <citation type="submission" date="2023-06" db="EMBL/GenBank/DDBJ databases">
        <title>Whole genome sequence of Oscillatoria calcuttensis NRMC-F 0142.</title>
        <authorList>
            <person name="Shakena Fathima T."/>
            <person name="Muralitharan G."/>
            <person name="Thajuddin N."/>
        </authorList>
    </citation>
    <scope>NUCLEOTIDE SEQUENCE [LARGE SCALE GENOMIC DNA]</scope>
    <source>
        <strain evidence="5 6">NRMC-F 0142</strain>
    </source>
</reference>
<evidence type="ECO:0000259" key="4">
    <source>
        <dbReference type="Pfam" id="PF13439"/>
    </source>
</evidence>
<proteinExistence type="predicted"/>
<gene>
    <name evidence="5" type="ORF">QQ055_06220</name>
</gene>
<organism evidence="5 6">
    <name type="scientific">Geitlerinema calcuttense NRMC-F 0142</name>
    <dbReference type="NCBI Taxonomy" id="2922238"/>
    <lineage>
        <taxon>Bacteria</taxon>
        <taxon>Bacillati</taxon>
        <taxon>Cyanobacteriota</taxon>
        <taxon>Cyanophyceae</taxon>
        <taxon>Geitlerinematales</taxon>
        <taxon>Geitlerinemataceae</taxon>
        <taxon>Geitlerinema</taxon>
    </lineage>
</organism>
<dbReference type="InterPro" id="IPR028098">
    <property type="entry name" value="Glyco_trans_4-like_N"/>
</dbReference>
<dbReference type="PANTHER" id="PTHR12526">
    <property type="entry name" value="GLYCOSYLTRANSFERASE"/>
    <property type="match status" value="1"/>
</dbReference>
<evidence type="ECO:0000259" key="3">
    <source>
        <dbReference type="Pfam" id="PF00534"/>
    </source>
</evidence>
<evidence type="ECO:0000256" key="1">
    <source>
        <dbReference type="ARBA" id="ARBA00022676"/>
    </source>
</evidence>